<name>A0A6J6GP78_9ZZZZ</name>
<dbReference type="InterPro" id="IPR001468">
    <property type="entry name" value="Indole-3-GlycerolPSynthase_CS"/>
</dbReference>
<keyword evidence="6" id="KW-0822">Tryptophan biosynthesis</keyword>
<evidence type="ECO:0000256" key="1">
    <source>
        <dbReference type="ARBA" id="ARBA00001633"/>
    </source>
</evidence>
<dbReference type="UniPathway" id="UPA00035">
    <property type="reaction ID" value="UER00043"/>
</dbReference>
<dbReference type="Gene3D" id="3.20.20.70">
    <property type="entry name" value="Aldolase class I"/>
    <property type="match status" value="1"/>
</dbReference>
<dbReference type="InterPro" id="IPR013785">
    <property type="entry name" value="Aldolase_TIM"/>
</dbReference>
<gene>
    <name evidence="10" type="ORF">UFOPK1826_00733</name>
</gene>
<dbReference type="GO" id="GO:0004425">
    <property type="term" value="F:indole-3-glycerol-phosphate synthase activity"/>
    <property type="evidence" value="ECO:0007669"/>
    <property type="project" value="UniProtKB-EC"/>
</dbReference>
<dbReference type="HAMAP" id="MF_00134_B">
    <property type="entry name" value="IGPS_B"/>
    <property type="match status" value="1"/>
</dbReference>
<dbReference type="AlphaFoldDB" id="A0A6J6GP78"/>
<dbReference type="EMBL" id="CAEZUN010000077">
    <property type="protein sequence ID" value="CAB4602020.1"/>
    <property type="molecule type" value="Genomic_DNA"/>
</dbReference>
<evidence type="ECO:0000256" key="6">
    <source>
        <dbReference type="ARBA" id="ARBA00022822"/>
    </source>
</evidence>
<dbReference type="PANTHER" id="PTHR22854">
    <property type="entry name" value="TRYPTOPHAN BIOSYNTHESIS PROTEIN"/>
    <property type="match status" value="1"/>
</dbReference>
<keyword evidence="8" id="KW-0456">Lyase</keyword>
<dbReference type="EC" id="4.1.1.48" evidence="3"/>
<sequence>MYLDKILAQHREVAEADNRDLDALIETSLSAPAPRGFASRLRQDSTNNLAVIAEIKRRSPSRGSLNSELDPTLIAQSYEEGGASCLSVLTDADFFGGSVSDLQQARLSVNLPVLRKDFTVSRHDICDARIMGADCVLLIAAALSKSELTEFFKFSIELGLDALVEVHDETELTLAIDSGATLIGVNQRDLHTFQVDHQRAVRMAAMIPTNVVRVAESGVKNRDDALSLRDAGYDAVLVGESLVTSNNISNSVRELRV</sequence>
<comment type="pathway">
    <text evidence="2">Amino-acid biosynthesis; L-tryptophan biosynthesis; L-tryptophan from chorismate: step 4/5.</text>
</comment>
<proteinExistence type="inferred from homology"/>
<evidence type="ECO:0000256" key="8">
    <source>
        <dbReference type="ARBA" id="ARBA00023239"/>
    </source>
</evidence>
<dbReference type="FunFam" id="3.20.20.70:FF:000024">
    <property type="entry name" value="Indole-3-glycerol phosphate synthase"/>
    <property type="match status" value="1"/>
</dbReference>
<protein>
    <recommendedName>
        <fullName evidence="3">indole-3-glycerol-phosphate synthase</fullName>
        <ecNumber evidence="3">4.1.1.48</ecNumber>
    </recommendedName>
</protein>
<evidence type="ECO:0000256" key="4">
    <source>
        <dbReference type="ARBA" id="ARBA00022605"/>
    </source>
</evidence>
<dbReference type="SUPFAM" id="SSF51366">
    <property type="entry name" value="Ribulose-phoshate binding barrel"/>
    <property type="match status" value="1"/>
</dbReference>
<comment type="catalytic activity">
    <reaction evidence="1">
        <text>1-(2-carboxyphenylamino)-1-deoxy-D-ribulose 5-phosphate + H(+) = (1S,2R)-1-C-(indol-3-yl)glycerol 3-phosphate + CO2 + H2O</text>
        <dbReference type="Rhea" id="RHEA:23476"/>
        <dbReference type="ChEBI" id="CHEBI:15377"/>
        <dbReference type="ChEBI" id="CHEBI:15378"/>
        <dbReference type="ChEBI" id="CHEBI:16526"/>
        <dbReference type="ChEBI" id="CHEBI:58613"/>
        <dbReference type="ChEBI" id="CHEBI:58866"/>
        <dbReference type="EC" id="4.1.1.48"/>
    </reaction>
</comment>
<reference evidence="10" key="1">
    <citation type="submission" date="2020-05" db="EMBL/GenBank/DDBJ databases">
        <authorList>
            <person name="Chiriac C."/>
            <person name="Salcher M."/>
            <person name="Ghai R."/>
            <person name="Kavagutti S V."/>
        </authorList>
    </citation>
    <scope>NUCLEOTIDE SEQUENCE</scope>
</reference>
<dbReference type="PROSITE" id="PS00614">
    <property type="entry name" value="IGPS"/>
    <property type="match status" value="1"/>
</dbReference>
<dbReference type="GO" id="GO:0004640">
    <property type="term" value="F:phosphoribosylanthranilate isomerase activity"/>
    <property type="evidence" value="ECO:0007669"/>
    <property type="project" value="TreeGrafter"/>
</dbReference>
<organism evidence="10">
    <name type="scientific">freshwater metagenome</name>
    <dbReference type="NCBI Taxonomy" id="449393"/>
    <lineage>
        <taxon>unclassified sequences</taxon>
        <taxon>metagenomes</taxon>
        <taxon>ecological metagenomes</taxon>
    </lineage>
</organism>
<evidence type="ECO:0000256" key="2">
    <source>
        <dbReference type="ARBA" id="ARBA00004696"/>
    </source>
</evidence>
<dbReference type="PANTHER" id="PTHR22854:SF2">
    <property type="entry name" value="INDOLE-3-GLYCEROL-PHOSPHATE SYNTHASE"/>
    <property type="match status" value="1"/>
</dbReference>
<dbReference type="NCBIfam" id="NF001377">
    <property type="entry name" value="PRK00278.2-4"/>
    <property type="match status" value="1"/>
</dbReference>
<dbReference type="InterPro" id="IPR045186">
    <property type="entry name" value="Indole-3-glycerol_P_synth"/>
</dbReference>
<keyword evidence="5" id="KW-0210">Decarboxylase</keyword>
<dbReference type="InterPro" id="IPR013798">
    <property type="entry name" value="Indole-3-glycerol_P_synth_dom"/>
</dbReference>
<keyword evidence="7" id="KW-0057">Aromatic amino acid biosynthesis</keyword>
<keyword evidence="4" id="KW-0028">Amino-acid biosynthesis</keyword>
<dbReference type="CDD" id="cd00331">
    <property type="entry name" value="IGPS"/>
    <property type="match status" value="1"/>
</dbReference>
<accession>A0A6J6GP78</accession>
<evidence type="ECO:0000256" key="5">
    <source>
        <dbReference type="ARBA" id="ARBA00022793"/>
    </source>
</evidence>
<evidence type="ECO:0000256" key="3">
    <source>
        <dbReference type="ARBA" id="ARBA00012362"/>
    </source>
</evidence>
<dbReference type="Pfam" id="PF00218">
    <property type="entry name" value="IGPS"/>
    <property type="match status" value="1"/>
</dbReference>
<evidence type="ECO:0000313" key="10">
    <source>
        <dbReference type="EMBL" id="CAB4602020.1"/>
    </source>
</evidence>
<dbReference type="InterPro" id="IPR011060">
    <property type="entry name" value="RibuloseP-bd_barrel"/>
</dbReference>
<dbReference type="GO" id="GO:0000162">
    <property type="term" value="P:L-tryptophan biosynthetic process"/>
    <property type="evidence" value="ECO:0007669"/>
    <property type="project" value="UniProtKB-UniPathway"/>
</dbReference>
<feature type="domain" description="Indole-3-glycerol phosphate synthase" evidence="9">
    <location>
        <begin position="3"/>
        <end position="255"/>
    </location>
</feature>
<evidence type="ECO:0000259" key="9">
    <source>
        <dbReference type="Pfam" id="PF00218"/>
    </source>
</evidence>
<evidence type="ECO:0000256" key="7">
    <source>
        <dbReference type="ARBA" id="ARBA00023141"/>
    </source>
</evidence>